<keyword evidence="2" id="KW-0328">Glycosyltransferase</keyword>
<protein>
    <recommendedName>
        <fullName evidence="7">Protein xylosyltransferase</fullName>
    </recommendedName>
</protein>
<proteinExistence type="predicted"/>
<evidence type="ECO:0000313" key="6">
    <source>
        <dbReference type="EMBL" id="CAE0754231.1"/>
    </source>
</evidence>
<dbReference type="AlphaFoldDB" id="A0A7S4B4Z2"/>
<dbReference type="GO" id="GO:0016757">
    <property type="term" value="F:glycosyltransferase activity"/>
    <property type="evidence" value="ECO:0007669"/>
    <property type="project" value="UniProtKB-KW"/>
</dbReference>
<evidence type="ECO:0000256" key="5">
    <source>
        <dbReference type="ARBA" id="ARBA00023180"/>
    </source>
</evidence>
<reference evidence="6" key="1">
    <citation type="submission" date="2021-01" db="EMBL/GenBank/DDBJ databases">
        <authorList>
            <person name="Corre E."/>
            <person name="Pelletier E."/>
            <person name="Niang G."/>
            <person name="Scheremetjew M."/>
            <person name="Finn R."/>
            <person name="Kale V."/>
            <person name="Holt S."/>
            <person name="Cochrane G."/>
            <person name="Meng A."/>
            <person name="Brown T."/>
            <person name="Cohen L."/>
        </authorList>
    </citation>
    <scope>NUCLEOTIDE SEQUENCE</scope>
    <source>
        <strain evidence="6">CCMP645</strain>
    </source>
</reference>
<accession>A0A7S4B4Z2</accession>
<dbReference type="InterPro" id="IPR044174">
    <property type="entry name" value="BC10-like"/>
</dbReference>
<gene>
    <name evidence="6" type="ORF">PCAR00345_LOCUS6818</name>
</gene>
<dbReference type="EMBL" id="HBIZ01011435">
    <property type="protein sequence ID" value="CAE0754231.1"/>
    <property type="molecule type" value="Transcribed_RNA"/>
</dbReference>
<evidence type="ECO:0000256" key="4">
    <source>
        <dbReference type="ARBA" id="ARBA00023136"/>
    </source>
</evidence>
<comment type="subcellular location">
    <subcellularLocation>
        <location evidence="1">Membrane</location>
        <topology evidence="1">Single-pass type II membrane protein</topology>
    </subcellularLocation>
</comment>
<keyword evidence="5" id="KW-0325">Glycoprotein</keyword>
<evidence type="ECO:0000256" key="3">
    <source>
        <dbReference type="ARBA" id="ARBA00022679"/>
    </source>
</evidence>
<dbReference type="PANTHER" id="PTHR31042">
    <property type="entry name" value="CORE-2/I-BRANCHING BETA-1,6-N-ACETYLGLUCOSAMINYLTRANSFERASE FAMILY PROTEIN-RELATED"/>
    <property type="match status" value="1"/>
</dbReference>
<evidence type="ECO:0000256" key="1">
    <source>
        <dbReference type="ARBA" id="ARBA00004606"/>
    </source>
</evidence>
<evidence type="ECO:0000256" key="2">
    <source>
        <dbReference type="ARBA" id="ARBA00022676"/>
    </source>
</evidence>
<organism evidence="6">
    <name type="scientific">Chrysotila carterae</name>
    <name type="common">Marine alga</name>
    <name type="synonym">Syracosphaera carterae</name>
    <dbReference type="NCBI Taxonomy" id="13221"/>
    <lineage>
        <taxon>Eukaryota</taxon>
        <taxon>Haptista</taxon>
        <taxon>Haptophyta</taxon>
        <taxon>Prymnesiophyceae</taxon>
        <taxon>Isochrysidales</taxon>
        <taxon>Isochrysidaceae</taxon>
        <taxon>Chrysotila</taxon>
    </lineage>
</organism>
<evidence type="ECO:0008006" key="7">
    <source>
        <dbReference type="Google" id="ProtNLM"/>
    </source>
</evidence>
<keyword evidence="4" id="KW-0472">Membrane</keyword>
<sequence length="328" mass="36767">MAAAATSTRPESPAHAQQGAGPAIIAYLFTLRRGRHPLPGAWTTYFAGCEMDSFAIHIHKDPSFSPPSQNLSNSRFFNNTIIDRSVHIERMGYTMVQARLYLLRHAVEAAAAAGRPPPRWFAFLSDSDAPTVTCAEAHAYVSTREGKSFIRVDRPMTQAQRDLDPMWIKSFSEKTCPLCRDVGIMPAHYRHTTGWITLWLEHAQLFLSTEERYAAALRSWTYDRVVMGIADESYWGTISTAHQLSLWEEDLTYQEPGHSKSGHPALFRPSDVPRVFAAAAVPPRHIFARKFETSYECDAAIARALAPNRSFPSLVAGRMLARRHTHAV</sequence>
<dbReference type="PANTHER" id="PTHR31042:SF150">
    <property type="entry name" value="OS06G0661900 PROTEIN"/>
    <property type="match status" value="1"/>
</dbReference>
<keyword evidence="3" id="KW-0808">Transferase</keyword>
<dbReference type="GO" id="GO:0016020">
    <property type="term" value="C:membrane"/>
    <property type="evidence" value="ECO:0007669"/>
    <property type="project" value="UniProtKB-SubCell"/>
</dbReference>
<dbReference type="Pfam" id="PF02485">
    <property type="entry name" value="Branch"/>
    <property type="match status" value="1"/>
</dbReference>
<name>A0A7S4B4Z2_CHRCT</name>
<dbReference type="InterPro" id="IPR003406">
    <property type="entry name" value="Glyco_trans_14"/>
</dbReference>